<dbReference type="CDD" id="cd16443">
    <property type="entry name" value="LplA"/>
    <property type="match status" value="1"/>
</dbReference>
<dbReference type="PROSITE" id="PS51733">
    <property type="entry name" value="BPL_LPL_CATALYTIC"/>
    <property type="match status" value="1"/>
</dbReference>
<name>A0A381QFI5_9ZZZZ</name>
<evidence type="ECO:0000313" key="2">
    <source>
        <dbReference type="EMBL" id="SUZ76827.1"/>
    </source>
</evidence>
<dbReference type="SUPFAM" id="SSF55681">
    <property type="entry name" value="Class II aaRS and biotin synthetases"/>
    <property type="match status" value="1"/>
</dbReference>
<dbReference type="PANTHER" id="PTHR43679:SF2">
    <property type="entry name" value="OCTANOYL-[GCVH]:PROTEIN N-OCTANOYLTRANSFERASE"/>
    <property type="match status" value="1"/>
</dbReference>
<reference evidence="2" key="1">
    <citation type="submission" date="2018-05" db="EMBL/GenBank/DDBJ databases">
        <authorList>
            <person name="Lanie J.A."/>
            <person name="Ng W.-L."/>
            <person name="Kazmierczak K.M."/>
            <person name="Andrzejewski T.M."/>
            <person name="Davidsen T.M."/>
            <person name="Wayne K.J."/>
            <person name="Tettelin H."/>
            <person name="Glass J.I."/>
            <person name="Rusch D."/>
            <person name="Podicherti R."/>
            <person name="Tsui H.-C.T."/>
            <person name="Winkler M.E."/>
        </authorList>
    </citation>
    <scope>NUCLEOTIDE SEQUENCE</scope>
</reference>
<dbReference type="Pfam" id="PF21948">
    <property type="entry name" value="LplA-B_cat"/>
    <property type="match status" value="1"/>
</dbReference>
<dbReference type="AlphaFoldDB" id="A0A381QFI5"/>
<dbReference type="InterPro" id="IPR050664">
    <property type="entry name" value="Octanoyltrans_LipM/LipL"/>
</dbReference>
<organism evidence="2">
    <name type="scientific">marine metagenome</name>
    <dbReference type="NCBI Taxonomy" id="408172"/>
    <lineage>
        <taxon>unclassified sequences</taxon>
        <taxon>metagenomes</taxon>
        <taxon>ecological metagenomes</taxon>
    </lineage>
</organism>
<dbReference type="InterPro" id="IPR004143">
    <property type="entry name" value="BPL_LPL_catalytic"/>
</dbReference>
<dbReference type="PANTHER" id="PTHR43679">
    <property type="entry name" value="OCTANOYLTRANSFERASE LIPM-RELATED"/>
    <property type="match status" value="1"/>
</dbReference>
<sequence>MGIWRLIEDIPRSGSFNMAADQVLLESYAQNSHPVFRIYEWAGATLSLGRNEKLDNRLDLDVCESLGIPVIRRTTGGKAVLHGFDLTYSLVGGVLDKQFNGGVLDNYRFLAKGFYAFFEELGLKPELQEQSPQKKKTDPHVCFADTSAYEILVEGRKIIGSAQRIKNVRSADSSSSRIFLQHGSIPLKDSVSLIAEIFPYVNEDKLRQEMHSLESAGIFPAHSRQDLQKLLLEKLQDTFKLKWEKRGWSEDELRLIAEREFAFQALEMRHA</sequence>
<dbReference type="Gene3D" id="3.30.930.10">
    <property type="entry name" value="Bira Bifunctional Protein, Domain 2"/>
    <property type="match status" value="1"/>
</dbReference>
<dbReference type="EMBL" id="UINC01001293">
    <property type="protein sequence ID" value="SUZ76827.1"/>
    <property type="molecule type" value="Genomic_DNA"/>
</dbReference>
<gene>
    <name evidence="2" type="ORF">METZ01_LOCUS29681</name>
</gene>
<proteinExistence type="predicted"/>
<accession>A0A381QFI5</accession>
<protein>
    <recommendedName>
        <fullName evidence="1">BPL/LPL catalytic domain-containing protein</fullName>
    </recommendedName>
</protein>
<dbReference type="InterPro" id="IPR045864">
    <property type="entry name" value="aa-tRNA-synth_II/BPL/LPL"/>
</dbReference>
<feature type="domain" description="BPL/LPL catalytic" evidence="1">
    <location>
        <begin position="30"/>
        <end position="243"/>
    </location>
</feature>
<evidence type="ECO:0000259" key="1">
    <source>
        <dbReference type="PROSITE" id="PS51733"/>
    </source>
</evidence>